<evidence type="ECO:0000256" key="1">
    <source>
        <dbReference type="ARBA" id="ARBA00023125"/>
    </source>
</evidence>
<keyword evidence="5" id="KW-1185">Reference proteome</keyword>
<protein>
    <submittedName>
        <fullName evidence="4">MerR family transcriptional regulator</fullName>
    </submittedName>
</protein>
<dbReference type="SUPFAM" id="SSF46955">
    <property type="entry name" value="Putative DNA-binding domain"/>
    <property type="match status" value="1"/>
</dbReference>
<dbReference type="Proteomes" id="UP000467214">
    <property type="component" value="Unassembled WGS sequence"/>
</dbReference>
<dbReference type="PANTHER" id="PTHR30204">
    <property type="entry name" value="REDOX-CYCLING DRUG-SENSING TRANSCRIPTIONAL ACTIVATOR SOXR"/>
    <property type="match status" value="1"/>
</dbReference>
<gene>
    <name evidence="4" type="ORF">GQF02_07780</name>
</gene>
<dbReference type="GO" id="GO:0003677">
    <property type="term" value="F:DNA binding"/>
    <property type="evidence" value="ECO:0007669"/>
    <property type="project" value="UniProtKB-KW"/>
</dbReference>
<name>A0A845BKX5_9NEIS</name>
<dbReference type="GO" id="GO:0003700">
    <property type="term" value="F:DNA-binding transcription factor activity"/>
    <property type="evidence" value="ECO:0007669"/>
    <property type="project" value="InterPro"/>
</dbReference>
<comment type="caution">
    <text evidence="4">The sequence shown here is derived from an EMBL/GenBank/DDBJ whole genome shotgun (WGS) entry which is preliminary data.</text>
</comment>
<accession>A0A845BKX5</accession>
<proteinExistence type="predicted"/>
<organism evidence="4 5">
    <name type="scientific">Craterilacuibacter sinensis</name>
    <dbReference type="NCBI Taxonomy" id="2686017"/>
    <lineage>
        <taxon>Bacteria</taxon>
        <taxon>Pseudomonadati</taxon>
        <taxon>Pseudomonadota</taxon>
        <taxon>Betaproteobacteria</taxon>
        <taxon>Neisseriales</taxon>
        <taxon>Neisseriaceae</taxon>
        <taxon>Craterilacuibacter</taxon>
    </lineage>
</organism>
<dbReference type="Pfam" id="PF13411">
    <property type="entry name" value="MerR_1"/>
    <property type="match status" value="1"/>
</dbReference>
<reference evidence="4 5" key="1">
    <citation type="submission" date="2019-12" db="EMBL/GenBank/DDBJ databases">
        <title>Neisseriaceae gen. nov. sp. Genome sequencing and assembly.</title>
        <authorList>
            <person name="Liu Z."/>
            <person name="Li A."/>
        </authorList>
    </citation>
    <scope>NUCLEOTIDE SEQUENCE [LARGE SCALE GENOMIC DNA]</scope>
    <source>
        <strain evidence="4 5">B2N2-7</strain>
    </source>
</reference>
<dbReference type="AlphaFoldDB" id="A0A845BKX5"/>
<dbReference type="Gene3D" id="1.10.1660.10">
    <property type="match status" value="1"/>
</dbReference>
<dbReference type="PROSITE" id="PS50937">
    <property type="entry name" value="HTH_MERR_2"/>
    <property type="match status" value="1"/>
</dbReference>
<dbReference type="PANTHER" id="PTHR30204:SF58">
    <property type="entry name" value="HTH-TYPE TRANSCRIPTIONAL REGULATOR YFMP"/>
    <property type="match status" value="1"/>
</dbReference>
<evidence type="ECO:0000256" key="2">
    <source>
        <dbReference type="SAM" id="Coils"/>
    </source>
</evidence>
<keyword evidence="1" id="KW-0238">DNA-binding</keyword>
<dbReference type="InterPro" id="IPR000551">
    <property type="entry name" value="MerR-type_HTH_dom"/>
</dbReference>
<dbReference type="EMBL" id="WSSB01000006">
    <property type="protein sequence ID" value="MXR36869.1"/>
    <property type="molecule type" value="Genomic_DNA"/>
</dbReference>
<dbReference type="InterPro" id="IPR047057">
    <property type="entry name" value="MerR_fam"/>
</dbReference>
<evidence type="ECO:0000313" key="4">
    <source>
        <dbReference type="EMBL" id="MXR36869.1"/>
    </source>
</evidence>
<evidence type="ECO:0000313" key="5">
    <source>
        <dbReference type="Proteomes" id="UP000467214"/>
    </source>
</evidence>
<feature type="domain" description="HTH merR-type" evidence="3">
    <location>
        <begin position="4"/>
        <end position="71"/>
    </location>
</feature>
<dbReference type="SMART" id="SM00422">
    <property type="entry name" value="HTH_MERR"/>
    <property type="match status" value="1"/>
</dbReference>
<dbReference type="InterPro" id="IPR009061">
    <property type="entry name" value="DNA-bd_dom_put_sf"/>
</dbReference>
<sequence length="124" mass="14656">MQEHFTISELAHEFDITLRTLRFYEEQGLIEPERKGRNRLFSKRDRARIKLILRGRRIGLSLTDIREIIALYDQREEASQAAKLLDLLLERRRQLEAQRQDLDAILAEIDTLEAHCRSISTKPD</sequence>
<feature type="coiled-coil region" evidence="2">
    <location>
        <begin position="78"/>
        <end position="115"/>
    </location>
</feature>
<evidence type="ECO:0000259" key="3">
    <source>
        <dbReference type="PROSITE" id="PS50937"/>
    </source>
</evidence>
<dbReference type="CDD" id="cd04776">
    <property type="entry name" value="HTH_GnyR"/>
    <property type="match status" value="1"/>
</dbReference>
<keyword evidence="2" id="KW-0175">Coiled coil</keyword>
<dbReference type="RefSeq" id="WP_160796149.1">
    <property type="nucleotide sequence ID" value="NZ_WSSB01000006.1"/>
</dbReference>